<reference evidence="1 2" key="1">
    <citation type="submission" date="2017-05" db="EMBL/GenBank/DDBJ databases">
        <title>Polynucleobacter sp. MWH-K35W1 isolated from the permanently anoxic monimolimnion of a meromictic lake.</title>
        <authorList>
            <person name="Hahn M.W."/>
        </authorList>
    </citation>
    <scope>NUCLEOTIDE SEQUENCE [LARGE SCALE GENOMIC DNA]</scope>
    <source>
        <strain evidence="1 2">MWH-K35W1</strain>
    </source>
</reference>
<name>A0A254Q182_9BURK</name>
<dbReference type="Proteomes" id="UP000198104">
    <property type="component" value="Unassembled WGS sequence"/>
</dbReference>
<accession>A0A254Q182</accession>
<dbReference type="OrthoDB" id="9846721at2"/>
<protein>
    <submittedName>
        <fullName evidence="1">Uncharacterized protein</fullName>
    </submittedName>
</protein>
<gene>
    <name evidence="1" type="ORF">CBI30_01980</name>
</gene>
<dbReference type="EMBL" id="NGUO01000002">
    <property type="protein sequence ID" value="OWS72555.1"/>
    <property type="molecule type" value="Genomic_DNA"/>
</dbReference>
<dbReference type="RefSeq" id="WP_088526655.1">
    <property type="nucleotide sequence ID" value="NZ_NGUO01000002.1"/>
</dbReference>
<keyword evidence="2" id="KW-1185">Reference proteome</keyword>
<evidence type="ECO:0000313" key="2">
    <source>
        <dbReference type="Proteomes" id="UP000198104"/>
    </source>
</evidence>
<evidence type="ECO:0000313" key="1">
    <source>
        <dbReference type="EMBL" id="OWS72555.1"/>
    </source>
</evidence>
<proteinExistence type="predicted"/>
<dbReference type="AlphaFoldDB" id="A0A254Q182"/>
<comment type="caution">
    <text evidence="1">The sequence shown here is derived from an EMBL/GenBank/DDBJ whole genome shotgun (WGS) entry which is preliminary data.</text>
</comment>
<sequence length="104" mass="12183">MFNDLLGKLEKLDLKLSRGYENHQEATRALIMDAEKYFMTEYGMIAPWEMRELEAAKNFTDSNWLKAATQAITNALIVSEYSDDEYWGGYIYANRDAKRTTRRI</sequence>
<organism evidence="1 2">
    <name type="scientific">Polynucleobacter aenigmaticus</name>
    <dbReference type="NCBI Taxonomy" id="1743164"/>
    <lineage>
        <taxon>Bacteria</taxon>
        <taxon>Pseudomonadati</taxon>
        <taxon>Pseudomonadota</taxon>
        <taxon>Betaproteobacteria</taxon>
        <taxon>Burkholderiales</taxon>
        <taxon>Burkholderiaceae</taxon>
        <taxon>Polynucleobacter</taxon>
    </lineage>
</organism>